<dbReference type="GO" id="GO:0004364">
    <property type="term" value="F:glutathione transferase activity"/>
    <property type="evidence" value="ECO:0007669"/>
    <property type="project" value="InterPro"/>
</dbReference>
<keyword evidence="6" id="KW-1185">Reference proteome</keyword>
<dbReference type="Pfam" id="PF13410">
    <property type="entry name" value="GST_C_2"/>
    <property type="match status" value="1"/>
</dbReference>
<comment type="caution">
    <text evidence="5">The sequence shown here is derived from an EMBL/GenBank/DDBJ whole genome shotgun (WGS) entry which is preliminary data.</text>
</comment>
<dbReference type="InterPro" id="IPR036282">
    <property type="entry name" value="Glutathione-S-Trfase_C_sf"/>
</dbReference>
<feature type="active site" description="Proton donor/acceptor" evidence="1">
    <location>
        <position position="140"/>
    </location>
</feature>
<dbReference type="CDD" id="cd03190">
    <property type="entry name" value="GST_C_Omega_like"/>
    <property type="match status" value="1"/>
</dbReference>
<dbReference type="PIRSF" id="PIRSF015753">
    <property type="entry name" value="GST"/>
    <property type="match status" value="1"/>
</dbReference>
<protein>
    <submittedName>
        <fullName evidence="5">S-glutathionyl-(Chloro)hydroquinone reductase</fullName>
    </submittedName>
</protein>
<feature type="binding site" evidence="2">
    <location>
        <begin position="92"/>
        <end position="93"/>
    </location>
    <ligand>
        <name>glutathione</name>
        <dbReference type="ChEBI" id="CHEBI:57925"/>
    </ligand>
</feature>
<dbReference type="SUPFAM" id="SSF47616">
    <property type="entry name" value="GST C-terminal domain-like"/>
    <property type="match status" value="1"/>
</dbReference>
<evidence type="ECO:0000313" key="6">
    <source>
        <dbReference type="Proteomes" id="UP001212841"/>
    </source>
</evidence>
<dbReference type="GO" id="GO:0005737">
    <property type="term" value="C:cytoplasm"/>
    <property type="evidence" value="ECO:0007669"/>
    <property type="project" value="TreeGrafter"/>
</dbReference>
<dbReference type="PANTHER" id="PTHR32419:SF6">
    <property type="entry name" value="GLUTATHIONE S-TRANSFERASE OMEGA-LIKE 1-RELATED"/>
    <property type="match status" value="1"/>
</dbReference>
<feature type="binding site" evidence="2">
    <location>
        <position position="38"/>
    </location>
    <ligand>
        <name>glutathione</name>
        <dbReference type="ChEBI" id="CHEBI:57925"/>
    </ligand>
</feature>
<dbReference type="InterPro" id="IPR047047">
    <property type="entry name" value="GST_Omega-like_C"/>
</dbReference>
<feature type="binding site" evidence="2">
    <location>
        <begin position="74"/>
        <end position="77"/>
    </location>
    <ligand>
        <name>glutathione</name>
        <dbReference type="ChEBI" id="CHEBI:57925"/>
    </ligand>
</feature>
<evidence type="ECO:0000256" key="3">
    <source>
        <dbReference type="PIRSR" id="PIRSR015753-3"/>
    </source>
</evidence>
<name>A0AAD5SHR5_9FUNG</name>
<dbReference type="Gene3D" id="3.40.30.10">
    <property type="entry name" value="Glutaredoxin"/>
    <property type="match status" value="1"/>
</dbReference>
<sequence length="274" mass="31438">MPHPQHALTCDMSNRNLKGLDKIIGLSVVDFLMGPNGWKFSEDKDCPGAIPDNINNAQYLRELYFKAEPGYNGRYTVPVLWDKKKNTIVNNESSEIIRMLNIAFDAFSSAPGVTYYPENLRPEIDAINEWIYNDINNGVYKSGFATTQEAYEKNCKQLFKSLDRVEGILKENEWLVGGVFTEADLRLFTTIVRFDPVYVGHFKCNLGTIQHDFPSILRWARQIYQIPGIKDTINMYHIKHHYYMSHVNINPTQVVPLSNGPDLSVPVKFENKRA</sequence>
<dbReference type="Proteomes" id="UP001212841">
    <property type="component" value="Unassembled WGS sequence"/>
</dbReference>
<dbReference type="InterPro" id="IPR016639">
    <property type="entry name" value="GST_Omega/GSH"/>
</dbReference>
<dbReference type="AlphaFoldDB" id="A0AAD5SHR5"/>
<proteinExistence type="predicted"/>
<feature type="site" description="Lowers pKa of active site Cys" evidence="3">
    <location>
        <position position="242"/>
    </location>
</feature>
<dbReference type="Pfam" id="PF13409">
    <property type="entry name" value="GST_N_2"/>
    <property type="match status" value="1"/>
</dbReference>
<evidence type="ECO:0000256" key="2">
    <source>
        <dbReference type="PIRSR" id="PIRSR015753-2"/>
    </source>
</evidence>
<accession>A0AAD5SHR5</accession>
<evidence type="ECO:0000313" key="5">
    <source>
        <dbReference type="EMBL" id="KAJ3055693.1"/>
    </source>
</evidence>
<gene>
    <name evidence="5" type="primary">ECM4</name>
    <name evidence="5" type="ORF">HK097_009660</name>
</gene>
<dbReference type="InterPro" id="IPR010987">
    <property type="entry name" value="Glutathione-S-Trfase_C-like"/>
</dbReference>
<dbReference type="InterPro" id="IPR004045">
    <property type="entry name" value="Glutathione_S-Trfase_N"/>
</dbReference>
<dbReference type="PROSITE" id="PS50405">
    <property type="entry name" value="GST_CTER"/>
    <property type="match status" value="1"/>
</dbReference>
<feature type="domain" description="GST C-terminal" evidence="4">
    <location>
        <begin position="117"/>
        <end position="247"/>
    </location>
</feature>
<evidence type="ECO:0000256" key="1">
    <source>
        <dbReference type="PIRSR" id="PIRSR015753-1"/>
    </source>
</evidence>
<dbReference type="PANTHER" id="PTHR32419">
    <property type="entry name" value="GLUTATHIONYL-HYDROQUINONE REDUCTASE"/>
    <property type="match status" value="1"/>
</dbReference>
<dbReference type="Gene3D" id="1.20.1050.10">
    <property type="match status" value="1"/>
</dbReference>
<organism evidence="5 6">
    <name type="scientific">Rhizophlyctis rosea</name>
    <dbReference type="NCBI Taxonomy" id="64517"/>
    <lineage>
        <taxon>Eukaryota</taxon>
        <taxon>Fungi</taxon>
        <taxon>Fungi incertae sedis</taxon>
        <taxon>Chytridiomycota</taxon>
        <taxon>Chytridiomycota incertae sedis</taxon>
        <taxon>Chytridiomycetes</taxon>
        <taxon>Rhizophlyctidales</taxon>
        <taxon>Rhizophlyctidaceae</taxon>
        <taxon>Rhizophlyctis</taxon>
    </lineage>
</organism>
<dbReference type="EMBL" id="JADGJD010000066">
    <property type="protein sequence ID" value="KAJ3055693.1"/>
    <property type="molecule type" value="Genomic_DNA"/>
</dbReference>
<feature type="site" description="Lowers pKa of active site Cys" evidence="3">
    <location>
        <position position="198"/>
    </location>
</feature>
<evidence type="ECO:0000259" key="4">
    <source>
        <dbReference type="PROSITE" id="PS50405"/>
    </source>
</evidence>
<reference evidence="5" key="1">
    <citation type="submission" date="2020-05" db="EMBL/GenBank/DDBJ databases">
        <title>Phylogenomic resolution of chytrid fungi.</title>
        <authorList>
            <person name="Stajich J.E."/>
            <person name="Amses K."/>
            <person name="Simmons R."/>
            <person name="Seto K."/>
            <person name="Myers J."/>
            <person name="Bonds A."/>
            <person name="Quandt C.A."/>
            <person name="Barry K."/>
            <person name="Liu P."/>
            <person name="Grigoriev I."/>
            <person name="Longcore J.E."/>
            <person name="James T.Y."/>
        </authorList>
    </citation>
    <scope>NUCLEOTIDE SEQUENCE</scope>
    <source>
        <strain evidence="5">JEL0318</strain>
    </source>
</reference>